<keyword evidence="2" id="KW-1185">Reference proteome</keyword>
<dbReference type="GeneID" id="38120810"/>
<organism evidence="1 2">
    <name type="scientific">Aspergillus mulundensis</name>
    <dbReference type="NCBI Taxonomy" id="1810919"/>
    <lineage>
        <taxon>Eukaryota</taxon>
        <taxon>Fungi</taxon>
        <taxon>Dikarya</taxon>
        <taxon>Ascomycota</taxon>
        <taxon>Pezizomycotina</taxon>
        <taxon>Eurotiomycetes</taxon>
        <taxon>Eurotiomycetidae</taxon>
        <taxon>Eurotiales</taxon>
        <taxon>Aspergillaceae</taxon>
        <taxon>Aspergillus</taxon>
        <taxon>Aspergillus subgen. Nidulantes</taxon>
    </lineage>
</organism>
<evidence type="ECO:0000313" key="2">
    <source>
        <dbReference type="Proteomes" id="UP000256690"/>
    </source>
</evidence>
<gene>
    <name evidence="1" type="ORF">DSM5745_10440</name>
</gene>
<name>A0A3D8QJ77_9EURO</name>
<dbReference type="Proteomes" id="UP000256690">
    <property type="component" value="Unassembled WGS sequence"/>
</dbReference>
<reference evidence="1 2" key="1">
    <citation type="journal article" date="2018" name="IMA Fungus">
        <title>IMA Genome-F 9: Draft genome sequence of Annulohypoxylon stygium, Aspergillus mulundensis, Berkeleyomyces basicola (syn. Thielaviopsis basicola), Ceratocystis smalleyi, two Cercospora beticola strains, Coleophoma cylindrospora, Fusarium fracticaudum, Phialophora cf. hyalina, and Morchella septimelata.</title>
        <authorList>
            <person name="Wingfield B.D."/>
            <person name="Bills G.F."/>
            <person name="Dong Y."/>
            <person name="Huang W."/>
            <person name="Nel W.J."/>
            <person name="Swalarsk-Parry B.S."/>
            <person name="Vaghefi N."/>
            <person name="Wilken P.M."/>
            <person name="An Z."/>
            <person name="de Beer Z.W."/>
            <person name="De Vos L."/>
            <person name="Chen L."/>
            <person name="Duong T.A."/>
            <person name="Gao Y."/>
            <person name="Hammerbacher A."/>
            <person name="Kikkert J.R."/>
            <person name="Li Y."/>
            <person name="Li H."/>
            <person name="Li K."/>
            <person name="Li Q."/>
            <person name="Liu X."/>
            <person name="Ma X."/>
            <person name="Naidoo K."/>
            <person name="Pethybridge S.J."/>
            <person name="Sun J."/>
            <person name="Steenkamp E.T."/>
            <person name="van der Nest M.A."/>
            <person name="van Wyk S."/>
            <person name="Wingfield M.J."/>
            <person name="Xiong C."/>
            <person name="Yue Q."/>
            <person name="Zhang X."/>
        </authorList>
    </citation>
    <scope>NUCLEOTIDE SEQUENCE [LARGE SCALE GENOMIC DNA]</scope>
    <source>
        <strain evidence="1 2">DSM 5745</strain>
    </source>
</reference>
<dbReference type="RefSeq" id="XP_026598899.1">
    <property type="nucleotide sequence ID" value="XM_026752456.1"/>
</dbReference>
<dbReference type="AlphaFoldDB" id="A0A3D8QJ77"/>
<dbReference type="STRING" id="1810919.A0A3D8QJ77"/>
<proteinExistence type="predicted"/>
<dbReference type="OrthoDB" id="4225349at2759"/>
<comment type="caution">
    <text evidence="1">The sequence shown here is derived from an EMBL/GenBank/DDBJ whole genome shotgun (WGS) entry which is preliminary data.</text>
</comment>
<sequence length="342" mass="37003">MDASSLWPLLPMEALPNHAVGSEQPQLDYGAGDLDIFNFPTGSGVLVQPELSALPELPIDVPVLPPAEYINPTQTQSPVLDLERKMNQLSHRLYEHMSQIPLSPTCAQSGHTETHPVDSSPDLMDFHIDQTFTLTESAVDVANRFAQVLRQSREACESTAVITQTDTFPGSTPIPPVVGLASLYSFLSCQTRILDAWSVIFTHIRNCAQAAEARSAVSGQGMVVRVPKVEVGSYKPSTSTALHVQLSLMVRNTTALKETIRVLVHELSTPCAAKSADVVAFDYCGSVDTASNATSGQIRDTLAVSMCHDLEHRATAIVRDAERVKQAIEEVVKRAEGDIFGG</sequence>
<evidence type="ECO:0000313" key="1">
    <source>
        <dbReference type="EMBL" id="RDW61768.1"/>
    </source>
</evidence>
<accession>A0A3D8QJ77</accession>
<dbReference type="EMBL" id="PVWQ01000016">
    <property type="protein sequence ID" value="RDW61768.1"/>
    <property type="molecule type" value="Genomic_DNA"/>
</dbReference>
<protein>
    <submittedName>
        <fullName evidence="1">Uncharacterized protein</fullName>
    </submittedName>
</protein>